<evidence type="ECO:0000256" key="1">
    <source>
        <dbReference type="ARBA" id="ARBA00004370"/>
    </source>
</evidence>
<sequence length="100" mass="11119">EDDYRVKSDDGGAAGDELPGAGKRKKTGFKAISGAAAKSSPKVQRKKKKANVALMKVFPNELEAQREFEGFTEWLQTFDLYRGKKSEEDFDDDGRVVGKF</sequence>
<evidence type="ECO:0000256" key="2">
    <source>
        <dbReference type="ARBA" id="ARBA00022692"/>
    </source>
</evidence>
<feature type="non-terminal residue" evidence="7">
    <location>
        <position position="100"/>
    </location>
</feature>
<dbReference type="PANTHER" id="PTHR12546">
    <property type="entry name" value="FER-1-LIKE"/>
    <property type="match status" value="1"/>
</dbReference>
<evidence type="ECO:0000313" key="7">
    <source>
        <dbReference type="EMBL" id="MBJ7883311.1"/>
    </source>
</evidence>
<dbReference type="EMBL" id="JAEHJZ010000610">
    <property type="protein sequence ID" value="MBJ7883311.1"/>
    <property type="molecule type" value="Genomic_DNA"/>
</dbReference>
<dbReference type="Proteomes" id="UP000662373">
    <property type="component" value="Unassembled WGS sequence"/>
</dbReference>
<proteinExistence type="predicted"/>
<reference evidence="7 8" key="1">
    <citation type="submission" date="2020-09" db="EMBL/GenBank/DDBJ databases">
        <title>Draft genome of Gelidibacter salicanalis PAMC21136.</title>
        <authorList>
            <person name="Park H."/>
        </authorList>
    </citation>
    <scope>NUCLEOTIDE SEQUENCE [LARGE SCALE GENOMIC DNA]</scope>
    <source>
        <strain evidence="7 8">PAMC21136</strain>
    </source>
</reference>
<evidence type="ECO:0000313" key="8">
    <source>
        <dbReference type="Proteomes" id="UP000662373"/>
    </source>
</evidence>
<evidence type="ECO:0000256" key="4">
    <source>
        <dbReference type="ARBA" id="ARBA00022989"/>
    </source>
</evidence>
<keyword evidence="4" id="KW-1133">Transmembrane helix</keyword>
<comment type="caution">
    <text evidence="7">The sequence shown here is derived from an EMBL/GenBank/DDBJ whole genome shotgun (WGS) entry which is preliminary data.</text>
</comment>
<dbReference type="GO" id="GO:0016020">
    <property type="term" value="C:membrane"/>
    <property type="evidence" value="ECO:0007669"/>
    <property type="project" value="UniProtKB-SubCell"/>
</dbReference>
<name>A0A934NL74_9FLAO</name>
<organism evidence="7 8">
    <name type="scientific">Gelidibacter salicanalis</name>
    <dbReference type="NCBI Taxonomy" id="291193"/>
    <lineage>
        <taxon>Bacteria</taxon>
        <taxon>Pseudomonadati</taxon>
        <taxon>Bacteroidota</taxon>
        <taxon>Flavobacteriia</taxon>
        <taxon>Flavobacteriales</taxon>
        <taxon>Flavobacteriaceae</taxon>
        <taxon>Gelidibacter</taxon>
    </lineage>
</organism>
<feature type="region of interest" description="Disordered" evidence="6">
    <location>
        <begin position="1"/>
        <end position="26"/>
    </location>
</feature>
<evidence type="ECO:0000256" key="3">
    <source>
        <dbReference type="ARBA" id="ARBA00022737"/>
    </source>
</evidence>
<dbReference type="PANTHER" id="PTHR12546:SF60">
    <property type="entry name" value="MISFIRE, ISOFORM F"/>
    <property type="match status" value="1"/>
</dbReference>
<keyword evidence="8" id="KW-1185">Reference proteome</keyword>
<comment type="subcellular location">
    <subcellularLocation>
        <location evidence="1">Membrane</location>
    </subcellularLocation>
</comment>
<evidence type="ECO:0000256" key="6">
    <source>
        <dbReference type="SAM" id="MobiDB-lite"/>
    </source>
</evidence>
<accession>A0A934NL74</accession>
<dbReference type="InterPro" id="IPR037721">
    <property type="entry name" value="Ferlin"/>
</dbReference>
<keyword evidence="2" id="KW-0812">Transmembrane</keyword>
<keyword evidence="3" id="KW-0677">Repeat</keyword>
<keyword evidence="5" id="KW-0472">Membrane</keyword>
<feature type="compositionally biased region" description="Basic and acidic residues" evidence="6">
    <location>
        <begin position="1"/>
        <end position="10"/>
    </location>
</feature>
<dbReference type="RefSeq" id="WP_199603933.1">
    <property type="nucleotide sequence ID" value="NZ_JAEHJZ010000610.1"/>
</dbReference>
<gene>
    <name evidence="7" type="ORF">JEM65_22105</name>
</gene>
<protein>
    <submittedName>
        <fullName evidence="7">Uncharacterized protein</fullName>
    </submittedName>
</protein>
<dbReference type="GO" id="GO:0007009">
    <property type="term" value="P:plasma membrane organization"/>
    <property type="evidence" value="ECO:0007669"/>
    <property type="project" value="TreeGrafter"/>
</dbReference>
<feature type="non-terminal residue" evidence="7">
    <location>
        <position position="1"/>
    </location>
</feature>
<evidence type="ECO:0000256" key="5">
    <source>
        <dbReference type="ARBA" id="ARBA00023136"/>
    </source>
</evidence>
<dbReference type="AlphaFoldDB" id="A0A934NL74"/>